<accession>A0A4U6QA94</accession>
<name>A0A4U6QA94_9ACTN</name>
<evidence type="ECO:0000256" key="1">
    <source>
        <dbReference type="SAM" id="MobiDB-lite"/>
    </source>
</evidence>
<keyword evidence="3" id="KW-1185">Reference proteome</keyword>
<sequence length="205" mass="21665">MKAFDALTRLRDADPSRDTTLPWTADDLLAAFAADDGTEANRTPSGERSTTRRAHSRRWVTVAAAAALLLSTPIWWPGSPSPSSTALAVTRDGDAVHVTVPRPVDAWELQTALDEAGVRATVVESSADCTSPFPEGLREGYDIAPPEQNLAGPDDPAAFHFVFYPDRAPSGSTVLFGVEPGATTLLLVREAPACLPRVMGSGPTG</sequence>
<dbReference type="EMBL" id="SZZH01000006">
    <property type="protein sequence ID" value="TKV56887.1"/>
    <property type="molecule type" value="Genomic_DNA"/>
</dbReference>
<evidence type="ECO:0000313" key="3">
    <source>
        <dbReference type="Proteomes" id="UP000306985"/>
    </source>
</evidence>
<proteinExistence type="predicted"/>
<organism evidence="2 3">
    <name type="scientific">Nakamurella flava</name>
    <dbReference type="NCBI Taxonomy" id="2576308"/>
    <lineage>
        <taxon>Bacteria</taxon>
        <taxon>Bacillati</taxon>
        <taxon>Actinomycetota</taxon>
        <taxon>Actinomycetes</taxon>
        <taxon>Nakamurellales</taxon>
        <taxon>Nakamurellaceae</taxon>
        <taxon>Nakamurella</taxon>
    </lineage>
</organism>
<dbReference type="RefSeq" id="WP_137451274.1">
    <property type="nucleotide sequence ID" value="NZ_SZZH01000006.1"/>
</dbReference>
<gene>
    <name evidence="2" type="ORF">FDO65_18785</name>
</gene>
<dbReference type="AlphaFoldDB" id="A0A4U6QA94"/>
<reference evidence="2 3" key="1">
    <citation type="submission" date="2019-05" db="EMBL/GenBank/DDBJ databases">
        <title>Nakamurella sp. N5BH11, whole genome shotgun sequence.</title>
        <authorList>
            <person name="Tuo L."/>
        </authorList>
    </citation>
    <scope>NUCLEOTIDE SEQUENCE [LARGE SCALE GENOMIC DNA]</scope>
    <source>
        <strain evidence="2 3">N5BH11</strain>
    </source>
</reference>
<protein>
    <submittedName>
        <fullName evidence="2">Uncharacterized protein</fullName>
    </submittedName>
</protein>
<feature type="region of interest" description="Disordered" evidence="1">
    <location>
        <begin position="34"/>
        <end position="54"/>
    </location>
</feature>
<dbReference type="Proteomes" id="UP000306985">
    <property type="component" value="Unassembled WGS sequence"/>
</dbReference>
<comment type="caution">
    <text evidence="2">The sequence shown here is derived from an EMBL/GenBank/DDBJ whole genome shotgun (WGS) entry which is preliminary data.</text>
</comment>
<evidence type="ECO:0000313" key="2">
    <source>
        <dbReference type="EMBL" id="TKV56887.1"/>
    </source>
</evidence>